<evidence type="ECO:0000256" key="2">
    <source>
        <dbReference type="ARBA" id="ARBA00023157"/>
    </source>
</evidence>
<dbReference type="SUPFAM" id="SSF49265">
    <property type="entry name" value="Fibronectin type III"/>
    <property type="match status" value="2"/>
</dbReference>
<keyword evidence="4" id="KW-0812">Transmembrane</keyword>
<feature type="domain" description="Fibronectin type-III" evidence="6">
    <location>
        <begin position="284"/>
        <end position="382"/>
    </location>
</feature>
<evidence type="ECO:0000313" key="8">
    <source>
        <dbReference type="Proteomes" id="UP000886998"/>
    </source>
</evidence>
<dbReference type="PANTHER" id="PTHR44170:SF6">
    <property type="entry name" value="CONTACTIN"/>
    <property type="match status" value="1"/>
</dbReference>
<feature type="domain" description="Ig-like" evidence="5">
    <location>
        <begin position="2"/>
        <end position="78"/>
    </location>
</feature>
<dbReference type="InterPro" id="IPR036179">
    <property type="entry name" value="Ig-like_dom_sf"/>
</dbReference>
<feature type="transmembrane region" description="Helical" evidence="4">
    <location>
        <begin position="497"/>
        <end position="520"/>
    </location>
</feature>
<evidence type="ECO:0000256" key="3">
    <source>
        <dbReference type="SAM" id="MobiDB-lite"/>
    </source>
</evidence>
<sequence>PPHWTKEPMDTTAAKGAGLIVDCTATGHPTPRVSWNRQKGAEHRETVRNEGQWSTASNGSLIFSRIDESDAGVYVCEAPKRAPPELKKKFERVTVRRGHTARLMCEITGDKPLHISWRKDNQDVNIQFGTRFEVVKDATDYGTKSELLIHDSQKADVGSYVCQARNKFGEDEGKVKLVVLEPPSPQLGFVLPRCKSNRFDCPGNRPPLTRASSKITLLDTGGTMKREENFIKSLYQLFRTSVTIPNLHPGTSYSVQVFAQNNVGQGDPSQPITFRTVEAAPDGAPLDLRVEPVSSKAIRVSWKPPQRHQWNGPLRGYYVGNKVAHSSSAFTFQTVETTDRRGGSLLIQGLQKATTYAIIVKAFNAAGSGPETHELQVTTLEEDPPSPPIVGVADVTASSVGIHWNIGSDKQPSVVQYLLEFREEGEEWDHIHLPGERNSFYLTGLKGSTRYELRLAAYNVFGRGEFSPTIDFTTGLAEISVPFSTTYSNTPFYFRPYFVIPVAASVVVIVTTVVIAWVCYKRMTLRQDRLLAACQPLDCRLMQARVPLQRGDTAGGYCDPVARPPSYTPPMGGRHPVGIPDDDDAYDAPWDMANPGGVPANAQAGSYTRLKSQMPNPGGAIVIGHQSGSSR</sequence>
<evidence type="ECO:0000256" key="4">
    <source>
        <dbReference type="SAM" id="Phobius"/>
    </source>
</evidence>
<gene>
    <name evidence="7" type="primary">DSCAM</name>
    <name evidence="7" type="ORF">TNIN_257001</name>
</gene>
<dbReference type="GO" id="GO:0016020">
    <property type="term" value="C:membrane"/>
    <property type="evidence" value="ECO:0007669"/>
    <property type="project" value="UniProtKB-SubCell"/>
</dbReference>
<feature type="region of interest" description="Disordered" evidence="3">
    <location>
        <begin position="609"/>
        <end position="631"/>
    </location>
</feature>
<dbReference type="SMART" id="SM00408">
    <property type="entry name" value="IGc2"/>
    <property type="match status" value="2"/>
</dbReference>
<keyword evidence="4" id="KW-1133">Transmembrane helix</keyword>
<accession>A0A8X7CFF1</accession>
<dbReference type="FunFam" id="2.60.40.10:FF:000719">
    <property type="entry name" value="nephrin isoform X1"/>
    <property type="match status" value="1"/>
</dbReference>
<dbReference type="Pfam" id="PF00041">
    <property type="entry name" value="fn3"/>
    <property type="match status" value="3"/>
</dbReference>
<dbReference type="OrthoDB" id="5982258at2759"/>
<keyword evidence="8" id="KW-1185">Reference proteome</keyword>
<evidence type="ECO:0000259" key="6">
    <source>
        <dbReference type="PROSITE" id="PS50853"/>
    </source>
</evidence>
<dbReference type="InterPro" id="IPR013783">
    <property type="entry name" value="Ig-like_fold"/>
</dbReference>
<dbReference type="SMART" id="SM00409">
    <property type="entry name" value="IG"/>
    <property type="match status" value="3"/>
</dbReference>
<feature type="domain" description="Fibronectin type-III" evidence="6">
    <location>
        <begin position="384"/>
        <end position="477"/>
    </location>
</feature>
<dbReference type="EMBL" id="BMAV01018142">
    <property type="protein sequence ID" value="GFY70264.1"/>
    <property type="molecule type" value="Genomic_DNA"/>
</dbReference>
<dbReference type="AlphaFoldDB" id="A0A8X7CFF1"/>
<dbReference type="SMART" id="SM00060">
    <property type="entry name" value="FN3"/>
    <property type="match status" value="3"/>
</dbReference>
<dbReference type="PANTHER" id="PTHR44170">
    <property type="entry name" value="PROTEIN SIDEKICK"/>
    <property type="match status" value="1"/>
</dbReference>
<name>A0A8X7CFF1_9ARAC</name>
<evidence type="ECO:0000256" key="1">
    <source>
        <dbReference type="ARBA" id="ARBA00022737"/>
    </source>
</evidence>
<evidence type="ECO:0000313" key="7">
    <source>
        <dbReference type="EMBL" id="GFY70264.1"/>
    </source>
</evidence>
<dbReference type="CDD" id="cd00063">
    <property type="entry name" value="FN3"/>
    <property type="match status" value="3"/>
</dbReference>
<dbReference type="PROSITE" id="PS50835">
    <property type="entry name" value="IG_LIKE"/>
    <property type="match status" value="2"/>
</dbReference>
<feature type="non-terminal residue" evidence="7">
    <location>
        <position position="1"/>
    </location>
</feature>
<dbReference type="Pfam" id="PF13927">
    <property type="entry name" value="Ig_3"/>
    <property type="match status" value="1"/>
</dbReference>
<dbReference type="GO" id="GO:0030154">
    <property type="term" value="P:cell differentiation"/>
    <property type="evidence" value="ECO:0007669"/>
    <property type="project" value="UniProtKB-ARBA"/>
</dbReference>
<dbReference type="Proteomes" id="UP000886998">
    <property type="component" value="Unassembled WGS sequence"/>
</dbReference>
<feature type="domain" description="Ig-like" evidence="5">
    <location>
        <begin position="84"/>
        <end position="178"/>
    </location>
</feature>
<feature type="domain" description="Fibronectin type-III" evidence="6">
    <location>
        <begin position="181"/>
        <end position="279"/>
    </location>
</feature>
<dbReference type="InterPro" id="IPR036116">
    <property type="entry name" value="FN3_sf"/>
</dbReference>
<proteinExistence type="predicted"/>
<dbReference type="FunFam" id="2.60.40.10:FF:000120">
    <property type="entry name" value="Down syndrome cell adhesion molecule like 1"/>
    <property type="match status" value="1"/>
</dbReference>
<dbReference type="Pfam" id="PF07679">
    <property type="entry name" value="I-set"/>
    <property type="match status" value="1"/>
</dbReference>
<dbReference type="InterPro" id="IPR007110">
    <property type="entry name" value="Ig-like_dom"/>
</dbReference>
<dbReference type="Gene3D" id="2.60.40.10">
    <property type="entry name" value="Immunoglobulins"/>
    <property type="match status" value="5"/>
</dbReference>
<dbReference type="InterPro" id="IPR003598">
    <property type="entry name" value="Ig_sub2"/>
</dbReference>
<dbReference type="GO" id="GO:0098609">
    <property type="term" value="P:cell-cell adhesion"/>
    <property type="evidence" value="ECO:0007669"/>
    <property type="project" value="TreeGrafter"/>
</dbReference>
<dbReference type="GO" id="GO:0009653">
    <property type="term" value="P:anatomical structure morphogenesis"/>
    <property type="evidence" value="ECO:0007669"/>
    <property type="project" value="UniProtKB-ARBA"/>
</dbReference>
<keyword evidence="4" id="KW-0472">Membrane</keyword>
<keyword evidence="2" id="KW-1015">Disulfide bond</keyword>
<keyword evidence="1" id="KW-0677">Repeat</keyword>
<comment type="caution">
    <text evidence="7">The sequence shown here is derived from an EMBL/GenBank/DDBJ whole genome shotgun (WGS) entry which is preliminary data.</text>
</comment>
<evidence type="ECO:0000259" key="5">
    <source>
        <dbReference type="PROSITE" id="PS50835"/>
    </source>
</evidence>
<dbReference type="InterPro" id="IPR013098">
    <property type="entry name" value="Ig_I-set"/>
</dbReference>
<dbReference type="InterPro" id="IPR003961">
    <property type="entry name" value="FN3_dom"/>
</dbReference>
<dbReference type="PROSITE" id="PS50853">
    <property type="entry name" value="FN3"/>
    <property type="match status" value="3"/>
</dbReference>
<organism evidence="7 8">
    <name type="scientific">Trichonephila inaurata madagascariensis</name>
    <dbReference type="NCBI Taxonomy" id="2747483"/>
    <lineage>
        <taxon>Eukaryota</taxon>
        <taxon>Metazoa</taxon>
        <taxon>Ecdysozoa</taxon>
        <taxon>Arthropoda</taxon>
        <taxon>Chelicerata</taxon>
        <taxon>Arachnida</taxon>
        <taxon>Araneae</taxon>
        <taxon>Araneomorphae</taxon>
        <taxon>Entelegynae</taxon>
        <taxon>Araneoidea</taxon>
        <taxon>Nephilidae</taxon>
        <taxon>Trichonephila</taxon>
        <taxon>Trichonephila inaurata</taxon>
    </lineage>
</organism>
<dbReference type="InterPro" id="IPR003599">
    <property type="entry name" value="Ig_sub"/>
</dbReference>
<dbReference type="SUPFAM" id="SSF48726">
    <property type="entry name" value="Immunoglobulin"/>
    <property type="match status" value="2"/>
</dbReference>
<reference evidence="7" key="1">
    <citation type="submission" date="2020-08" db="EMBL/GenBank/DDBJ databases">
        <title>Multicomponent nature underlies the extraordinary mechanical properties of spider dragline silk.</title>
        <authorList>
            <person name="Kono N."/>
            <person name="Nakamura H."/>
            <person name="Mori M."/>
            <person name="Yoshida Y."/>
            <person name="Ohtoshi R."/>
            <person name="Malay A.D."/>
            <person name="Moran D.A.P."/>
            <person name="Tomita M."/>
            <person name="Numata K."/>
            <person name="Arakawa K."/>
        </authorList>
    </citation>
    <scope>NUCLEOTIDE SEQUENCE</scope>
</reference>
<protein>
    <submittedName>
        <fullName evidence="7">Down syndrome cell adhesion molecule</fullName>
    </submittedName>
</protein>